<reference evidence="1" key="1">
    <citation type="submission" date="2020-04" db="EMBL/GenBank/DDBJ databases">
        <title>Deep metagenomics examines the oral microbiome during advanced dental caries in children, revealing novel taxa and co-occurrences with host molecules.</title>
        <authorList>
            <person name="Baker J.L."/>
            <person name="Morton J.T."/>
            <person name="Dinis M."/>
            <person name="Alvarez R."/>
            <person name="Tran N.C."/>
            <person name="Knight R."/>
            <person name="Edlund A."/>
        </authorList>
    </citation>
    <scope>NUCLEOTIDE SEQUENCE</scope>
    <source>
        <strain evidence="1">JCVI_44_bin.5</strain>
    </source>
</reference>
<organism evidence="1 2">
    <name type="scientific">Prevotella aurantiaca</name>
    <dbReference type="NCBI Taxonomy" id="596085"/>
    <lineage>
        <taxon>Bacteria</taxon>
        <taxon>Pseudomonadati</taxon>
        <taxon>Bacteroidota</taxon>
        <taxon>Bacteroidia</taxon>
        <taxon>Bacteroidales</taxon>
        <taxon>Prevotellaceae</taxon>
        <taxon>Prevotella</taxon>
    </lineage>
</organism>
<evidence type="ECO:0000313" key="2">
    <source>
        <dbReference type="Proteomes" id="UP000771736"/>
    </source>
</evidence>
<dbReference type="Proteomes" id="UP000771736">
    <property type="component" value="Unassembled WGS sequence"/>
</dbReference>
<dbReference type="Gene3D" id="2.60.40.10">
    <property type="entry name" value="Immunoglobulins"/>
    <property type="match status" value="1"/>
</dbReference>
<evidence type="ECO:0000313" key="1">
    <source>
        <dbReference type="EMBL" id="MBF1383236.1"/>
    </source>
</evidence>
<comment type="caution">
    <text evidence="1">The sequence shown here is derived from an EMBL/GenBank/DDBJ whole genome shotgun (WGS) entry which is preliminary data.</text>
</comment>
<dbReference type="Gene3D" id="2.160.20.110">
    <property type="match status" value="1"/>
</dbReference>
<dbReference type="InterPro" id="IPR013783">
    <property type="entry name" value="Ig-like_fold"/>
</dbReference>
<name>A0A930HK82_9BACT</name>
<dbReference type="RefSeq" id="WP_273157982.1">
    <property type="nucleotide sequence ID" value="NZ_JABZSJ010000001.1"/>
</dbReference>
<dbReference type="EMBL" id="JABZSJ010000001">
    <property type="protein sequence ID" value="MBF1383236.1"/>
    <property type="molecule type" value="Genomic_DNA"/>
</dbReference>
<accession>A0A930HK82</accession>
<dbReference type="AlphaFoldDB" id="A0A930HK82"/>
<sequence length="742" mass="79873">MKKNQIYWVLALVFTCISELKASPTSLGEQAKHHWSYDFESAKADKLGDRPNHYDLKLNGLAWSTYAVRRTAGANDFANGNCAARIYGYKMSMKEMPYMAMTEDKQGGIGTIEFVYRAYGEHTTSQVEWCVQVSEDKGEHWQTIGQAFKPTTEVQRFRAKVNVKEGRMRIVRADYTVFDYASAGKYDAAFNLDDISITDCEAEVPNRPSILANNDLLSFGEVNKGEAKKLTLNIVYKNLSADIALSLLGDGAPLFTLSTKNIKVLETNGTADIDVIFVPQALGTQQAVLKLQSGETTTEVHLTGTGIRKADEFTYSGGEGTKERPYLISTAGDIEDLSVAVDTETDYAGKYFKLTKDIDMTGVSNMKPIGNNFGTSGTTLKAFSGTFDGNKHKISNLNMTFTGKSKIGVALFGILKDAKVMNLTLKNCHFEADAIVASVASVLVSSVLDNCHAGENVTVKARLKPYAGGIATSVFLSPSTITNCTSSANVVSTDMAVGGILAMNGVHGTIVSRCVNYGSVNTNNNYAGGIVGYAESGSLSISDCLNRGDVKAANIAGGIFGMSLQDATVSISSSYNIGKVEATDPNGVFDPIYPTAAKADGVVIKVQNCYYDSNLFQGNSMGMAYAREDMRSEEFTKLLNGDRAEYVWRRLVGVNNDMPVPCGEGQVVTHITQNSAAALSLLKVVDGQLVSSEGARIVAIHDVAGRNYAVSAKLPAGIYLVTFIPSESKTPQTVKVMVALNN</sequence>
<proteinExistence type="predicted"/>
<protein>
    <submittedName>
        <fullName evidence="1">Halomucin</fullName>
    </submittedName>
</protein>
<gene>
    <name evidence="1" type="ORF">HXN26_00020</name>
</gene>